<evidence type="ECO:0000313" key="2">
    <source>
        <dbReference type="Proteomes" id="UP000215005"/>
    </source>
</evidence>
<accession>A0A223S0P4</accession>
<dbReference type="OrthoDB" id="3256504at2"/>
<evidence type="ECO:0000313" key="1">
    <source>
        <dbReference type="EMBL" id="ASU81705.1"/>
    </source>
</evidence>
<dbReference type="RefSeq" id="WP_017620555.1">
    <property type="nucleotide sequence ID" value="NZ_ANBG01000333.1"/>
</dbReference>
<dbReference type="EMBL" id="CP022753">
    <property type="protein sequence ID" value="ASU81705.1"/>
    <property type="molecule type" value="Genomic_DNA"/>
</dbReference>
<dbReference type="Pfam" id="PF20117">
    <property type="entry name" value="DUF6507"/>
    <property type="match status" value="1"/>
</dbReference>
<sequence length="113" mass="11040">MSGWDIDPDGVGSVLQSVGGMIGGEDGGGGLVATTASVGEGLTYASSCANSSPISYALQGFLEAYGAKARAMTAKSVSAVVGCGEATTAYIDGDLEMAAEAQSSASHVGDLNL</sequence>
<protein>
    <recommendedName>
        <fullName evidence="3">PE domain-containing protein</fullName>
    </recommendedName>
</protein>
<evidence type="ECO:0008006" key="3">
    <source>
        <dbReference type="Google" id="ProtNLM"/>
    </source>
</evidence>
<organism evidence="1 2">
    <name type="scientific">Nocardiopsis gilva YIM 90087</name>
    <dbReference type="NCBI Taxonomy" id="1235441"/>
    <lineage>
        <taxon>Bacteria</taxon>
        <taxon>Bacillati</taxon>
        <taxon>Actinomycetota</taxon>
        <taxon>Actinomycetes</taxon>
        <taxon>Streptosporangiales</taxon>
        <taxon>Nocardiopsidaceae</taxon>
        <taxon>Nocardiopsis</taxon>
    </lineage>
</organism>
<gene>
    <name evidence="1" type="ORF">CDO52_01845</name>
</gene>
<dbReference type="KEGG" id="ngv:CDO52_01845"/>
<name>A0A223S0P4_9ACTN</name>
<dbReference type="InterPro" id="IPR045436">
    <property type="entry name" value="DUF6507"/>
</dbReference>
<dbReference type="AlphaFoldDB" id="A0A223S0P4"/>
<dbReference type="Proteomes" id="UP000215005">
    <property type="component" value="Chromosome"/>
</dbReference>
<keyword evidence="2" id="KW-1185">Reference proteome</keyword>
<proteinExistence type="predicted"/>
<reference evidence="1 2" key="1">
    <citation type="submission" date="2017-08" db="EMBL/GenBank/DDBJ databases">
        <title>The complete genome sequence of Nocardiopsis gilva YIM 90087.</title>
        <authorList>
            <person name="Yin M."/>
            <person name="Tang S."/>
        </authorList>
    </citation>
    <scope>NUCLEOTIDE SEQUENCE [LARGE SCALE GENOMIC DNA]</scope>
    <source>
        <strain evidence="1 2">YIM 90087</strain>
    </source>
</reference>